<dbReference type="PANTHER" id="PTHR19924">
    <property type="entry name" value="UTP15 U3 SMALL NUCLEOLAR RNA-ASSOCIATED PROTEIN 15 FAMILY MEMBER"/>
    <property type="match status" value="1"/>
</dbReference>
<evidence type="ECO:0000256" key="1">
    <source>
        <dbReference type="ARBA" id="ARBA00004604"/>
    </source>
</evidence>
<gene>
    <name evidence="6" type="ORF">CHLNCDRAFT_139756</name>
</gene>
<dbReference type="PROSITE" id="PS50082">
    <property type="entry name" value="WD_REPEATS_2"/>
    <property type="match status" value="1"/>
</dbReference>
<dbReference type="InterPro" id="IPR001680">
    <property type="entry name" value="WD40_rpt"/>
</dbReference>
<evidence type="ECO:0000256" key="3">
    <source>
        <dbReference type="ARBA" id="ARBA00022737"/>
    </source>
</evidence>
<comment type="subcellular location">
    <subcellularLocation>
        <location evidence="1">Nucleus</location>
        <location evidence="1">Nucleolus</location>
    </subcellularLocation>
</comment>
<dbReference type="STRING" id="554065.E1ZQW1"/>
<dbReference type="Proteomes" id="UP000008141">
    <property type="component" value="Unassembled WGS sequence"/>
</dbReference>
<dbReference type="PROSITE" id="PS50294">
    <property type="entry name" value="WD_REPEATS_REGION"/>
    <property type="match status" value="1"/>
</dbReference>
<dbReference type="InterPro" id="IPR015943">
    <property type="entry name" value="WD40/YVTN_repeat-like_dom_sf"/>
</dbReference>
<sequence>MQLIGAVSSIDVCGAAPHDYCVSAGTRLHVYNGATSAAKRQFGRFKDRAYSGSFRQDGRLIVAGGEDSVVFDSSSRTLLRQFKGHKAPVHVAKFAEGQHVITGGDDGLVALWDVTSGQQVCTLRGHTDYVRYDHICKLWDVRQKRCLAGVDHGAPIESQLGRPLYARTAIAMAERLLSSCPATLDAGGVGLEHLERLEGAVAEELRTQEQLMGVQGMVSALVG</sequence>
<keyword evidence="2 5" id="KW-0853">WD repeat</keyword>
<dbReference type="GO" id="GO:0005730">
    <property type="term" value="C:nucleolus"/>
    <property type="evidence" value="ECO:0007669"/>
    <property type="project" value="UniProtKB-SubCell"/>
</dbReference>
<dbReference type="RefSeq" id="XP_005843896.1">
    <property type="nucleotide sequence ID" value="XM_005843834.1"/>
</dbReference>
<dbReference type="InParanoid" id="E1ZQW1"/>
<evidence type="ECO:0000256" key="5">
    <source>
        <dbReference type="PROSITE-ProRule" id="PRU00221"/>
    </source>
</evidence>
<proteinExistence type="predicted"/>
<dbReference type="EMBL" id="GL433860">
    <property type="protein sequence ID" value="EFN51794.1"/>
    <property type="molecule type" value="Genomic_DNA"/>
</dbReference>
<keyword evidence="4" id="KW-0539">Nucleus</keyword>
<dbReference type="GO" id="GO:0045943">
    <property type="term" value="P:positive regulation of transcription by RNA polymerase I"/>
    <property type="evidence" value="ECO:0007669"/>
    <property type="project" value="TreeGrafter"/>
</dbReference>
<dbReference type="SMART" id="SM00320">
    <property type="entry name" value="WD40"/>
    <property type="match status" value="2"/>
</dbReference>
<dbReference type="PANTHER" id="PTHR19924:SF26">
    <property type="entry name" value="U3 SMALL NUCLEOLAR RNA-ASSOCIATED PROTEIN 15 HOMOLOG"/>
    <property type="match status" value="1"/>
</dbReference>
<dbReference type="GeneID" id="17351220"/>
<evidence type="ECO:0000256" key="2">
    <source>
        <dbReference type="ARBA" id="ARBA00022574"/>
    </source>
</evidence>
<dbReference type="KEGG" id="cvr:CHLNCDRAFT_139756"/>
<dbReference type="GO" id="GO:0006364">
    <property type="term" value="P:rRNA processing"/>
    <property type="evidence" value="ECO:0007669"/>
    <property type="project" value="TreeGrafter"/>
</dbReference>
<evidence type="ECO:0000313" key="7">
    <source>
        <dbReference type="Proteomes" id="UP000008141"/>
    </source>
</evidence>
<evidence type="ECO:0000256" key="4">
    <source>
        <dbReference type="ARBA" id="ARBA00023242"/>
    </source>
</evidence>
<dbReference type="SUPFAM" id="SSF50978">
    <property type="entry name" value="WD40 repeat-like"/>
    <property type="match status" value="1"/>
</dbReference>
<dbReference type="OrthoDB" id="431715at2759"/>
<keyword evidence="7" id="KW-1185">Reference proteome</keyword>
<dbReference type="AlphaFoldDB" id="E1ZQW1"/>
<protein>
    <submittedName>
        <fullName evidence="6">Uncharacterized protein</fullName>
    </submittedName>
</protein>
<keyword evidence="3" id="KW-0677">Repeat</keyword>
<dbReference type="InterPro" id="IPR036322">
    <property type="entry name" value="WD40_repeat_dom_sf"/>
</dbReference>
<dbReference type="Pfam" id="PF00400">
    <property type="entry name" value="WD40"/>
    <property type="match status" value="1"/>
</dbReference>
<dbReference type="InterPro" id="IPR019775">
    <property type="entry name" value="WD40_repeat_CS"/>
</dbReference>
<dbReference type="Gene3D" id="2.130.10.10">
    <property type="entry name" value="YVTN repeat-like/Quinoprotein amine dehydrogenase"/>
    <property type="match status" value="1"/>
</dbReference>
<name>E1ZQW1_CHLVA</name>
<organism evidence="7">
    <name type="scientific">Chlorella variabilis</name>
    <name type="common">Green alga</name>
    <dbReference type="NCBI Taxonomy" id="554065"/>
    <lineage>
        <taxon>Eukaryota</taxon>
        <taxon>Viridiplantae</taxon>
        <taxon>Chlorophyta</taxon>
        <taxon>core chlorophytes</taxon>
        <taxon>Trebouxiophyceae</taxon>
        <taxon>Chlorellales</taxon>
        <taxon>Chlorellaceae</taxon>
        <taxon>Chlorella clade</taxon>
        <taxon>Chlorella</taxon>
    </lineage>
</organism>
<reference evidence="6 7" key="1">
    <citation type="journal article" date="2010" name="Plant Cell">
        <title>The Chlorella variabilis NC64A genome reveals adaptation to photosymbiosis, coevolution with viruses, and cryptic sex.</title>
        <authorList>
            <person name="Blanc G."/>
            <person name="Duncan G."/>
            <person name="Agarkova I."/>
            <person name="Borodovsky M."/>
            <person name="Gurnon J."/>
            <person name="Kuo A."/>
            <person name="Lindquist E."/>
            <person name="Lucas S."/>
            <person name="Pangilinan J."/>
            <person name="Polle J."/>
            <person name="Salamov A."/>
            <person name="Terry A."/>
            <person name="Yamada T."/>
            <person name="Dunigan D.D."/>
            <person name="Grigoriev I.V."/>
            <person name="Claverie J.M."/>
            <person name="Van Etten J.L."/>
        </authorList>
    </citation>
    <scope>NUCLEOTIDE SEQUENCE [LARGE SCALE GENOMIC DNA]</scope>
    <source>
        <strain evidence="6 7">NC64A</strain>
    </source>
</reference>
<feature type="repeat" description="WD" evidence="5">
    <location>
        <begin position="82"/>
        <end position="122"/>
    </location>
</feature>
<dbReference type="PROSITE" id="PS00678">
    <property type="entry name" value="WD_REPEATS_1"/>
    <property type="match status" value="1"/>
</dbReference>
<accession>E1ZQW1</accession>
<evidence type="ECO:0000313" key="6">
    <source>
        <dbReference type="EMBL" id="EFN51794.1"/>
    </source>
</evidence>
<dbReference type="eggNOG" id="KOG0310">
    <property type="taxonomic scope" value="Eukaryota"/>
</dbReference>